<proteinExistence type="predicted"/>
<dbReference type="RefSeq" id="WP_080921567.1">
    <property type="nucleotide sequence ID" value="NZ_MDET01000058.1"/>
</dbReference>
<dbReference type="InterPro" id="IPR035923">
    <property type="entry name" value="TT1751-like_sf"/>
</dbReference>
<dbReference type="SUPFAM" id="SSF103247">
    <property type="entry name" value="TT1751-like"/>
    <property type="match status" value="1"/>
</dbReference>
<dbReference type="OrthoDB" id="7363179at2"/>
<name>A0A1V8RKB7_9HYPH</name>
<evidence type="ECO:0000313" key="3">
    <source>
        <dbReference type="Proteomes" id="UP000191905"/>
    </source>
</evidence>
<organism evidence="2 3">
    <name type="scientific">Manganibacter manganicus</name>
    <dbReference type="NCBI Taxonomy" id="1873176"/>
    <lineage>
        <taxon>Bacteria</taxon>
        <taxon>Pseudomonadati</taxon>
        <taxon>Pseudomonadota</taxon>
        <taxon>Alphaproteobacteria</taxon>
        <taxon>Hyphomicrobiales</taxon>
        <taxon>Phyllobacteriaceae</taxon>
        <taxon>Manganibacter</taxon>
    </lineage>
</organism>
<dbReference type="Proteomes" id="UP000191905">
    <property type="component" value="Unassembled WGS sequence"/>
</dbReference>
<evidence type="ECO:0000313" key="2">
    <source>
        <dbReference type="EMBL" id="OQM73556.1"/>
    </source>
</evidence>
<gene>
    <name evidence="2" type="ORF">BFN67_08135</name>
</gene>
<keyword evidence="1" id="KW-0732">Signal</keyword>
<feature type="chain" id="PRO_5013048438" evidence="1">
    <location>
        <begin position="25"/>
        <end position="153"/>
    </location>
</feature>
<dbReference type="EMBL" id="MDET01000058">
    <property type="protein sequence ID" value="OQM73556.1"/>
    <property type="molecule type" value="Genomic_DNA"/>
</dbReference>
<reference evidence="2 3" key="1">
    <citation type="journal article" date="2016" name="Int. J. Syst. Evol. Microbiol.">
        <title>Pseudaminobacter manganicus sp. nov., isolated from sludge of a manganese mine.</title>
        <authorList>
            <person name="Li J."/>
            <person name="Huang J."/>
            <person name="Liao S."/>
            <person name="Wang G."/>
        </authorList>
    </citation>
    <scope>NUCLEOTIDE SEQUENCE [LARGE SCALE GENOMIC DNA]</scope>
    <source>
        <strain evidence="2 3">JH-7</strain>
    </source>
</reference>
<dbReference type="Gene3D" id="3.30.310.70">
    <property type="entry name" value="TT1751-like domain"/>
    <property type="match status" value="1"/>
</dbReference>
<dbReference type="AlphaFoldDB" id="A0A1V8RKB7"/>
<evidence type="ECO:0000256" key="1">
    <source>
        <dbReference type="SAM" id="SignalP"/>
    </source>
</evidence>
<feature type="signal peptide" evidence="1">
    <location>
        <begin position="1"/>
        <end position="24"/>
    </location>
</feature>
<dbReference type="STRING" id="1873176.BFN67_08135"/>
<sequence length="153" mass="16394">MSGRKFFGAILSAGLLLAATPAAAVDDVTTFTTNTPFADVITDLEGAIINRGYVVDHTGHIGDMLERTADDVGATKTLYRNAEFKEFCSAVMSRAVMEADIGNIAYCPYIVFAYEAEAAPGQVVVGFRRLPEGNGRDQVNTVLENIVREAVGQ</sequence>
<protein>
    <submittedName>
        <fullName evidence="2">DUF302 domain-containing protein</fullName>
    </submittedName>
</protein>
<keyword evidence="3" id="KW-1185">Reference proteome</keyword>
<accession>A0A1V8RKB7</accession>
<comment type="caution">
    <text evidence="2">The sequence shown here is derived from an EMBL/GenBank/DDBJ whole genome shotgun (WGS) entry which is preliminary data.</text>
</comment>